<dbReference type="RefSeq" id="WP_347703631.1">
    <property type="nucleotide sequence ID" value="NZ_JBDPZD010000001.1"/>
</dbReference>
<gene>
    <name evidence="2" type="ORF">ABDJ85_04970</name>
</gene>
<name>A0ABV0FZH9_9BURK</name>
<dbReference type="Proteomes" id="UP001495147">
    <property type="component" value="Unassembled WGS sequence"/>
</dbReference>
<reference evidence="2 3" key="1">
    <citation type="submission" date="2024-05" db="EMBL/GenBank/DDBJ databases">
        <title>Roseateles sp. DJS-2-20 16S ribosomal RNA gene Genome sequencing and assembly.</title>
        <authorList>
            <person name="Woo H."/>
        </authorList>
    </citation>
    <scope>NUCLEOTIDE SEQUENCE [LARGE SCALE GENOMIC DNA]</scope>
    <source>
        <strain evidence="2 3">DJS-2-20</strain>
    </source>
</reference>
<evidence type="ECO:0000256" key="1">
    <source>
        <dbReference type="SAM" id="Phobius"/>
    </source>
</evidence>
<dbReference type="EMBL" id="JBDPZD010000001">
    <property type="protein sequence ID" value="MEO3690811.1"/>
    <property type="molecule type" value="Genomic_DNA"/>
</dbReference>
<accession>A0ABV0FZH9</accession>
<feature type="transmembrane region" description="Helical" evidence="1">
    <location>
        <begin position="51"/>
        <end position="77"/>
    </location>
</feature>
<comment type="caution">
    <text evidence="2">The sequence shown here is derived from an EMBL/GenBank/DDBJ whole genome shotgun (WGS) entry which is preliminary data.</text>
</comment>
<keyword evidence="1" id="KW-0812">Transmembrane</keyword>
<keyword evidence="1" id="KW-1133">Transmembrane helix</keyword>
<evidence type="ECO:0000313" key="2">
    <source>
        <dbReference type="EMBL" id="MEO3690811.1"/>
    </source>
</evidence>
<proteinExistence type="predicted"/>
<feature type="transmembrane region" description="Helical" evidence="1">
    <location>
        <begin position="12"/>
        <end position="31"/>
    </location>
</feature>
<organism evidence="2 3">
    <name type="scientific">Roseateles paludis</name>
    <dbReference type="NCBI Taxonomy" id="3145238"/>
    <lineage>
        <taxon>Bacteria</taxon>
        <taxon>Pseudomonadati</taxon>
        <taxon>Pseudomonadota</taxon>
        <taxon>Betaproteobacteria</taxon>
        <taxon>Burkholderiales</taxon>
        <taxon>Sphaerotilaceae</taxon>
        <taxon>Roseateles</taxon>
    </lineage>
</organism>
<protein>
    <submittedName>
        <fullName evidence="2">Uncharacterized protein</fullName>
    </submittedName>
</protein>
<evidence type="ECO:0000313" key="3">
    <source>
        <dbReference type="Proteomes" id="UP001495147"/>
    </source>
</evidence>
<keyword evidence="3" id="KW-1185">Reference proteome</keyword>
<keyword evidence="1" id="KW-0472">Membrane</keyword>
<sequence length="91" mass="9943">MSKFVLWLKAHRLACFGLMALSFLVFALLTYDFVRVLHANAGYLSTYGLMALLDGGLVQLLGLLLTGLGAMLAWLVYKVCETLLVGAFVSK</sequence>